<dbReference type="RefSeq" id="WP_133757839.1">
    <property type="nucleotide sequence ID" value="NZ_SOBW01000008.1"/>
</dbReference>
<feature type="domain" description="YdhG-like" evidence="1">
    <location>
        <begin position="15"/>
        <end position="112"/>
    </location>
</feature>
<protein>
    <submittedName>
        <fullName evidence="2">Uncharacterized protein YdeI (YjbR/CyaY-like superfamily)</fullName>
    </submittedName>
</protein>
<organism evidence="2 3">
    <name type="scientific">Gelidibacter sediminis</name>
    <dbReference type="NCBI Taxonomy" id="1608710"/>
    <lineage>
        <taxon>Bacteria</taxon>
        <taxon>Pseudomonadati</taxon>
        <taxon>Bacteroidota</taxon>
        <taxon>Flavobacteriia</taxon>
        <taxon>Flavobacteriales</taxon>
        <taxon>Flavobacteriaceae</taxon>
        <taxon>Gelidibacter</taxon>
    </lineage>
</organism>
<dbReference type="InterPro" id="IPR014922">
    <property type="entry name" value="YdhG-like"/>
</dbReference>
<evidence type="ECO:0000313" key="2">
    <source>
        <dbReference type="EMBL" id="TDU39783.1"/>
    </source>
</evidence>
<reference evidence="2 3" key="1">
    <citation type="submission" date="2019-03" db="EMBL/GenBank/DDBJ databases">
        <title>Genomic Encyclopedia of Archaeal and Bacterial Type Strains, Phase II (KMG-II): from individual species to whole genera.</title>
        <authorList>
            <person name="Goeker M."/>
        </authorList>
    </citation>
    <scope>NUCLEOTIDE SEQUENCE [LARGE SCALE GENOMIC DNA]</scope>
    <source>
        <strain evidence="2 3">DSM 28135</strain>
    </source>
</reference>
<dbReference type="Gene3D" id="3.90.1150.200">
    <property type="match status" value="1"/>
</dbReference>
<dbReference type="PIRSF" id="PIRSF021308">
    <property type="entry name" value="UCP021308"/>
    <property type="match status" value="1"/>
</dbReference>
<dbReference type="AlphaFoldDB" id="A0A4R7PXT5"/>
<evidence type="ECO:0000259" key="1">
    <source>
        <dbReference type="Pfam" id="PF08818"/>
    </source>
</evidence>
<dbReference type="OrthoDB" id="214150at2"/>
<dbReference type="InterPro" id="IPR042216">
    <property type="entry name" value="MitoNEET_CISD"/>
</dbReference>
<dbReference type="InterPro" id="IPR016786">
    <property type="entry name" value="YdeI_bac"/>
</dbReference>
<name>A0A4R7PXT5_9FLAO</name>
<gene>
    <name evidence="2" type="ORF">BXY82_1814</name>
</gene>
<accession>A0A4R7PXT5</accession>
<dbReference type="Pfam" id="PF08818">
    <property type="entry name" value="DUF1801"/>
    <property type="match status" value="1"/>
</dbReference>
<keyword evidence="3" id="KW-1185">Reference proteome</keyword>
<dbReference type="Gene3D" id="3.40.5.90">
    <property type="entry name" value="CDGSH iron-sulfur domain, mitoNEET-type"/>
    <property type="match status" value="1"/>
</dbReference>
<evidence type="ECO:0000313" key="3">
    <source>
        <dbReference type="Proteomes" id="UP000294689"/>
    </source>
</evidence>
<sequence>MNQDVSRFLNTLKTWKDELHTLHEIILECGLEAEFKWMHPCYTNHGKNIVLIHGFKAYCALLFPKGALLKDTEQLLVQQTKNVQSGRQIRFTHLSEIKDLKPILKQYINEAISIEKSGLRVTKIKISDHDLPLELQQEFESDANFKNAFYALTPGRQRGYLLHFNAPKQSKTKQSRIKKNKMRIMDGYGFNDCTCGLSQRPPNCDGSHKQLELT</sequence>
<dbReference type="Proteomes" id="UP000294689">
    <property type="component" value="Unassembled WGS sequence"/>
</dbReference>
<dbReference type="Pfam" id="PF13376">
    <property type="entry name" value="OmdA"/>
    <property type="match status" value="1"/>
</dbReference>
<dbReference type="EMBL" id="SOBW01000008">
    <property type="protein sequence ID" value="TDU39783.1"/>
    <property type="molecule type" value="Genomic_DNA"/>
</dbReference>
<comment type="caution">
    <text evidence="2">The sequence shown here is derived from an EMBL/GenBank/DDBJ whole genome shotgun (WGS) entry which is preliminary data.</text>
</comment>
<proteinExistence type="predicted"/>
<dbReference type="SUPFAM" id="SSF159888">
    <property type="entry name" value="YdhG-like"/>
    <property type="match status" value="1"/>
</dbReference>